<dbReference type="GO" id="GO:0005524">
    <property type="term" value="F:ATP binding"/>
    <property type="evidence" value="ECO:0007669"/>
    <property type="project" value="UniProtKB-UniRule"/>
</dbReference>
<dbReference type="PROSITE" id="PS00108">
    <property type="entry name" value="PROTEIN_KINASE_ST"/>
    <property type="match status" value="1"/>
</dbReference>
<keyword evidence="2" id="KW-0808">Transferase</keyword>
<feature type="repeat" description="PPR" evidence="6">
    <location>
        <begin position="194"/>
        <end position="228"/>
    </location>
</feature>
<feature type="domain" description="Protein kinase" evidence="8">
    <location>
        <begin position="602"/>
        <end position="901"/>
    </location>
</feature>
<feature type="repeat" description="PPR" evidence="6">
    <location>
        <begin position="117"/>
        <end position="151"/>
    </location>
</feature>
<dbReference type="PROSITE" id="PS50011">
    <property type="entry name" value="PROTEIN_KINASE_DOM"/>
    <property type="match status" value="1"/>
</dbReference>
<dbReference type="InterPro" id="IPR000719">
    <property type="entry name" value="Prot_kinase_dom"/>
</dbReference>
<dbReference type="InterPro" id="IPR017441">
    <property type="entry name" value="Protein_kinase_ATP_BS"/>
</dbReference>
<dbReference type="InterPro" id="IPR008271">
    <property type="entry name" value="Ser/Thr_kinase_AS"/>
</dbReference>
<dbReference type="InterPro" id="IPR011009">
    <property type="entry name" value="Kinase-like_dom_sf"/>
</dbReference>
<evidence type="ECO:0000256" key="3">
    <source>
        <dbReference type="ARBA" id="ARBA00022741"/>
    </source>
</evidence>
<accession>A0A812M044</accession>
<evidence type="ECO:0000256" key="6">
    <source>
        <dbReference type="PROSITE-ProRule" id="PRU00708"/>
    </source>
</evidence>
<evidence type="ECO:0000313" key="9">
    <source>
        <dbReference type="EMBL" id="CAE7249783.1"/>
    </source>
</evidence>
<keyword evidence="10" id="KW-1185">Reference proteome</keyword>
<keyword evidence="4" id="KW-0418">Kinase</keyword>
<evidence type="ECO:0000259" key="8">
    <source>
        <dbReference type="PROSITE" id="PS50011"/>
    </source>
</evidence>
<dbReference type="Gene3D" id="1.10.510.10">
    <property type="entry name" value="Transferase(Phosphotransferase) domain 1"/>
    <property type="match status" value="1"/>
</dbReference>
<dbReference type="OrthoDB" id="185373at2759"/>
<evidence type="ECO:0000256" key="5">
    <source>
        <dbReference type="ARBA" id="ARBA00022840"/>
    </source>
</evidence>
<dbReference type="PROSITE" id="PS51375">
    <property type="entry name" value="PPR"/>
    <property type="match status" value="2"/>
</dbReference>
<evidence type="ECO:0000256" key="7">
    <source>
        <dbReference type="PROSITE-ProRule" id="PRU10141"/>
    </source>
</evidence>
<dbReference type="SUPFAM" id="SSF53927">
    <property type="entry name" value="Cytidine deaminase-like"/>
    <property type="match status" value="1"/>
</dbReference>
<keyword evidence="1" id="KW-0723">Serine/threonine-protein kinase</keyword>
<dbReference type="Pfam" id="PF00069">
    <property type="entry name" value="Pkinase"/>
    <property type="match status" value="1"/>
</dbReference>
<evidence type="ECO:0000313" key="10">
    <source>
        <dbReference type="Proteomes" id="UP000601435"/>
    </source>
</evidence>
<dbReference type="Proteomes" id="UP000601435">
    <property type="component" value="Unassembled WGS sequence"/>
</dbReference>
<dbReference type="Pfam" id="PF13812">
    <property type="entry name" value="PPR_3"/>
    <property type="match status" value="2"/>
</dbReference>
<organism evidence="9 10">
    <name type="scientific">Symbiodinium necroappetens</name>
    <dbReference type="NCBI Taxonomy" id="1628268"/>
    <lineage>
        <taxon>Eukaryota</taxon>
        <taxon>Sar</taxon>
        <taxon>Alveolata</taxon>
        <taxon>Dinophyceae</taxon>
        <taxon>Suessiales</taxon>
        <taxon>Symbiodiniaceae</taxon>
        <taxon>Symbiodinium</taxon>
    </lineage>
</organism>
<gene>
    <name evidence="9" type="primary">MPK2</name>
    <name evidence="9" type="ORF">SNEC2469_LOCUS5099</name>
</gene>
<dbReference type="Gene3D" id="1.25.40.10">
    <property type="entry name" value="Tetratricopeptide repeat domain"/>
    <property type="match status" value="3"/>
</dbReference>
<dbReference type="SMART" id="SM00220">
    <property type="entry name" value="S_TKc"/>
    <property type="match status" value="1"/>
</dbReference>
<dbReference type="SUPFAM" id="SSF56112">
    <property type="entry name" value="Protein kinase-like (PK-like)"/>
    <property type="match status" value="1"/>
</dbReference>
<sequence length="988" mass="109787">MPRAKLWPDVITFNSTMRAFAGTGSSTSRWQAAGLLYQQIRESRLHPSIQSISTVTGLCGHGNAWHAALAFLNDATEGSLSIDAACYSSVLVSCARSRRWQRSLQIFWGFADKISPDLACFNAAISACERGGDWIGALSLLQKLRSYCLQPDRITLNAIISACEKGSRWHAALAVLSLPGAGGPPCVMEGMNADAVTFTAVLSACAKSSLWQDALQTLQRLKHHHLQPGPLHIATVLDACAPDGSRSRSIVSKLVASLHASIGYMLQQREGINAMESPQTQAKCQEITKHVVAGMECLSRHTTACEREDLEALFDKVVYQPVLKRLNCLVAQTDAAAREAILTDGQLEELYGFGARYTSKALADLGLSTSDPSWRPMAQQLTRQALRTRKWQRKNAGVWPARASAQMLVVWCSYEIYDESGLVCENKGKLFFSAKTDATEVDSARGLSELLLASVFVEHDRSMHAERHALLEVANLVERMGSRDVHGNVRLYAVHTPCISCLAVFCQFRSLFPQVVLHVQFDDWSATRQALVEMGGRHASFASPAGIVGVEMVLLHRSRETPQPESRQPMRLCGMAEGEALLRTFSVPAKTSKINFVLPQSWRLAQWLGSGAYANVAAFRTDMGKEYAVKKVERVFDHPILALRTLREVRLLAHLQHPNLLHLHELILHGSDFKDAYLCLERMDGDLHVLIHESKHCLSGHQVQCVLYQMLRGLLCLRCARVIHRDLKPRNVLVRSGGQVKIGDLGMARGIDSEEDGHDAMMLTEYVVTRHYRAPEVVLTASRYTYAVDMWSAGCILGEMLTRRCIFEGKDSLDQVRKILGTLDFQKPEDFDWIPDSSPAKKFVQICNKSAQASNEGLREIVSSWGMQSSNALAVDLMVKMLRLDPARRLAVDEALEHGYLSAFNATEDKDVADARAVSQMDWSFDKALCFDRMGQPKSFEVDAFRRAFHEAQGNCEATSRRHHCDVTTDAEYQKFCSCISDAFCKPS</sequence>
<dbReference type="InterPro" id="IPR002885">
    <property type="entry name" value="PPR_rpt"/>
</dbReference>
<dbReference type="PROSITE" id="PS00107">
    <property type="entry name" value="PROTEIN_KINASE_ATP"/>
    <property type="match status" value="1"/>
</dbReference>
<keyword evidence="3 7" id="KW-0547">Nucleotide-binding</keyword>
<feature type="binding site" evidence="7">
    <location>
        <position position="631"/>
    </location>
    <ligand>
        <name>ATP</name>
        <dbReference type="ChEBI" id="CHEBI:30616"/>
    </ligand>
</feature>
<evidence type="ECO:0000256" key="1">
    <source>
        <dbReference type="ARBA" id="ARBA00022527"/>
    </source>
</evidence>
<dbReference type="InterPro" id="IPR050117">
    <property type="entry name" value="MAPK"/>
</dbReference>
<keyword evidence="5 7" id="KW-0067">ATP-binding</keyword>
<proteinExistence type="predicted"/>
<dbReference type="Gene3D" id="3.30.200.20">
    <property type="entry name" value="Phosphorylase Kinase, domain 1"/>
    <property type="match status" value="1"/>
</dbReference>
<comment type="caution">
    <text evidence="9">The sequence shown here is derived from an EMBL/GenBank/DDBJ whole genome shotgun (WGS) entry which is preliminary data.</text>
</comment>
<evidence type="ECO:0000256" key="4">
    <source>
        <dbReference type="ARBA" id="ARBA00022777"/>
    </source>
</evidence>
<dbReference type="EMBL" id="CAJNJA010009715">
    <property type="protein sequence ID" value="CAE7249783.1"/>
    <property type="molecule type" value="Genomic_DNA"/>
</dbReference>
<dbReference type="AlphaFoldDB" id="A0A812M044"/>
<name>A0A812M044_9DINO</name>
<dbReference type="FunFam" id="1.10.510.10:FF:000624">
    <property type="entry name" value="Mitogen-activated protein kinase"/>
    <property type="match status" value="1"/>
</dbReference>
<dbReference type="InterPro" id="IPR016193">
    <property type="entry name" value="Cytidine_deaminase-like"/>
</dbReference>
<dbReference type="InterPro" id="IPR011990">
    <property type="entry name" value="TPR-like_helical_dom_sf"/>
</dbReference>
<reference evidence="9" key="1">
    <citation type="submission" date="2021-02" db="EMBL/GenBank/DDBJ databases">
        <authorList>
            <person name="Dougan E. K."/>
            <person name="Rhodes N."/>
            <person name="Thang M."/>
            <person name="Chan C."/>
        </authorList>
    </citation>
    <scope>NUCLEOTIDE SEQUENCE</scope>
</reference>
<dbReference type="PANTHER" id="PTHR24055">
    <property type="entry name" value="MITOGEN-ACTIVATED PROTEIN KINASE"/>
    <property type="match status" value="1"/>
</dbReference>
<protein>
    <submittedName>
        <fullName evidence="9">MPK2 protein</fullName>
    </submittedName>
</protein>
<evidence type="ECO:0000256" key="2">
    <source>
        <dbReference type="ARBA" id="ARBA00022679"/>
    </source>
</evidence>
<dbReference type="GO" id="GO:0004674">
    <property type="term" value="F:protein serine/threonine kinase activity"/>
    <property type="evidence" value="ECO:0007669"/>
    <property type="project" value="UniProtKB-KW"/>
</dbReference>